<protein>
    <submittedName>
        <fullName evidence="1">Uncharacterized protein</fullName>
    </submittedName>
</protein>
<keyword evidence="2" id="KW-1185">Reference proteome</keyword>
<reference evidence="1" key="1">
    <citation type="submission" date="2024-09" db="EMBL/GenBank/DDBJ databases">
        <title>Black Yeasts Isolated from many extreme environments.</title>
        <authorList>
            <person name="Coleine C."/>
            <person name="Stajich J.E."/>
            <person name="Selbmann L."/>
        </authorList>
    </citation>
    <scope>NUCLEOTIDE SEQUENCE</scope>
    <source>
        <strain evidence="1">CCFEE 5737</strain>
    </source>
</reference>
<proteinExistence type="predicted"/>
<sequence length="623" mass="70134">MAELDPALIVFLVILGAAAAVCIGYAIHRLAGIGASDSTDEQKSNEPTATVKYGTSSSKPICAFGLRHGVDRDQEPVKETKFLLSLRLLSTHSINVTNFSPSAQHGRQSVRQEAAPKRRADLGVHPHVSFSLLSCQLPLQKLLRDFFEHVVVPPQAPEKKDFGDVDMLVCGPKARLQELLAQARAEELRPPCKDRRLPLKVLQDEIVEHLNAGGHVYRDHNDVLFLHVEIPCYVETQRNNSGMLIHCVADDRQNEIDCDVVPTSEQLHNGGIEKLCQLDLQLIDAPTQLPWYSFTSSHDDLSTIVRDAARPYGVYFKPSGLFVDIDNLVGVQKGEERYELFLTSDLSAKRSSPGYRNPASSPSHPSNHITQSLIELAHVAKNHAEVARLRALPVPKKSPTVLAPPRMEKRSMYHAFAAHYLPSHPHVGHHDSDSRPRSDIPPAARTAAQTAALSFFDPLSHRLHALLYETSLQRREDTFRNRVNIELKQLLQEKALTPNAKNMARARQALYPWVTFLSHHGHGKAPTIRAEPELRLELQPRWTEQSADGGYTDDELVEWVRRHWAGLDDVERARTRLVREEVRLVIEREREERRGRVGGMLVWVAVIMVGLMVFDRFEVVGRR</sequence>
<dbReference type="EMBL" id="JAWDJW010006428">
    <property type="protein sequence ID" value="KAK3064782.1"/>
    <property type="molecule type" value="Genomic_DNA"/>
</dbReference>
<evidence type="ECO:0000313" key="1">
    <source>
        <dbReference type="EMBL" id="KAK3064782.1"/>
    </source>
</evidence>
<gene>
    <name evidence="1" type="ORF">LTS18_003997</name>
</gene>
<comment type="caution">
    <text evidence="1">The sequence shown here is derived from an EMBL/GenBank/DDBJ whole genome shotgun (WGS) entry which is preliminary data.</text>
</comment>
<evidence type="ECO:0000313" key="2">
    <source>
        <dbReference type="Proteomes" id="UP001186974"/>
    </source>
</evidence>
<organism evidence="1 2">
    <name type="scientific">Coniosporium uncinatum</name>
    <dbReference type="NCBI Taxonomy" id="93489"/>
    <lineage>
        <taxon>Eukaryota</taxon>
        <taxon>Fungi</taxon>
        <taxon>Dikarya</taxon>
        <taxon>Ascomycota</taxon>
        <taxon>Pezizomycotina</taxon>
        <taxon>Dothideomycetes</taxon>
        <taxon>Dothideomycetes incertae sedis</taxon>
        <taxon>Coniosporium</taxon>
    </lineage>
</organism>
<accession>A0ACC3DBX7</accession>
<dbReference type="Proteomes" id="UP001186974">
    <property type="component" value="Unassembled WGS sequence"/>
</dbReference>
<name>A0ACC3DBX7_9PEZI</name>